<dbReference type="GO" id="GO:0003743">
    <property type="term" value="F:translation initiation factor activity"/>
    <property type="evidence" value="ECO:0007669"/>
    <property type="project" value="UniProtKB-KW"/>
</dbReference>
<gene>
    <name evidence="12" type="ORF">S7711_00435</name>
</gene>
<dbReference type="InterPro" id="IPR011488">
    <property type="entry name" value="TIF_2_asu"/>
</dbReference>
<feature type="domain" description="S1 motif" evidence="11">
    <location>
        <begin position="17"/>
        <end position="88"/>
    </location>
</feature>
<dbReference type="GO" id="GO:0005829">
    <property type="term" value="C:cytosol"/>
    <property type="evidence" value="ECO:0007669"/>
    <property type="project" value="UniProtKB-SubCell"/>
</dbReference>
<dbReference type="AlphaFoldDB" id="A0A084B9P8"/>
<dbReference type="PANTHER" id="PTHR10602">
    <property type="entry name" value="EUKARYOTIC TRANSLATION INITIATION FACTOR 2 SUBUNIT 1"/>
    <property type="match status" value="1"/>
</dbReference>
<dbReference type="OrthoDB" id="1685042at2759"/>
<evidence type="ECO:0000256" key="5">
    <source>
        <dbReference type="ARBA" id="ARBA00022540"/>
    </source>
</evidence>
<dbReference type="SUPFAM" id="SSF110993">
    <property type="entry name" value="eIF-2-alpha, C-terminal domain"/>
    <property type="match status" value="1"/>
</dbReference>
<feature type="compositionally biased region" description="Acidic residues" evidence="10">
    <location>
        <begin position="294"/>
        <end position="311"/>
    </location>
</feature>
<dbReference type="GO" id="GO:0033290">
    <property type="term" value="C:eukaryotic 48S preinitiation complex"/>
    <property type="evidence" value="ECO:0007669"/>
    <property type="project" value="TreeGrafter"/>
</dbReference>
<evidence type="ECO:0000313" key="12">
    <source>
        <dbReference type="EMBL" id="KEY74277.1"/>
    </source>
</evidence>
<organism evidence="12 13">
    <name type="scientific">Stachybotrys chartarum (strain CBS 109288 / IBT 7711)</name>
    <name type="common">Toxic black mold</name>
    <name type="synonym">Stilbospora chartarum</name>
    <dbReference type="NCBI Taxonomy" id="1280523"/>
    <lineage>
        <taxon>Eukaryota</taxon>
        <taxon>Fungi</taxon>
        <taxon>Dikarya</taxon>
        <taxon>Ascomycota</taxon>
        <taxon>Pezizomycotina</taxon>
        <taxon>Sordariomycetes</taxon>
        <taxon>Hypocreomycetidae</taxon>
        <taxon>Hypocreales</taxon>
        <taxon>Stachybotryaceae</taxon>
        <taxon>Stachybotrys</taxon>
    </lineage>
</organism>
<evidence type="ECO:0000256" key="8">
    <source>
        <dbReference type="ARBA" id="ARBA00022917"/>
    </source>
</evidence>
<dbReference type="SUPFAM" id="SSF116742">
    <property type="entry name" value="eIF2alpha middle domain-like"/>
    <property type="match status" value="1"/>
</dbReference>
<dbReference type="CDD" id="cd04452">
    <property type="entry name" value="S1_IF2_alpha"/>
    <property type="match status" value="1"/>
</dbReference>
<comment type="similarity">
    <text evidence="2">Belongs to the eIF-2-alpha family.</text>
</comment>
<feature type="region of interest" description="Disordered" evidence="10">
    <location>
        <begin position="290"/>
        <end position="311"/>
    </location>
</feature>
<evidence type="ECO:0000256" key="1">
    <source>
        <dbReference type="ARBA" id="ARBA00004514"/>
    </source>
</evidence>
<dbReference type="HOGENOM" id="CLU_033458_0_1_1"/>
<dbReference type="InterPro" id="IPR024054">
    <property type="entry name" value="TIF2_asu_middle_sf"/>
</dbReference>
<keyword evidence="7" id="KW-0694">RNA-binding</keyword>
<evidence type="ECO:0000256" key="3">
    <source>
        <dbReference type="ARBA" id="ARBA00020409"/>
    </source>
</evidence>
<evidence type="ECO:0000256" key="6">
    <source>
        <dbReference type="ARBA" id="ARBA00022553"/>
    </source>
</evidence>
<comment type="function">
    <text evidence="9">eIF-2 functions in the early steps of protein synthesis by forming a ternary complex with GTP and initiator tRNA. This complex binds to a 40S ribosomal subunit, followed by mRNA binding to form a 43S pre-initiation complex. Junction of the 60S ribosomal subunit to form the 80S initiation complex is preceded by hydrolysis of the GTP bound to eIF-2 and release of an eIF-2-GDP binary complex. In order for eIF-2 to recycle and catalyze another round of initiation, the GDP bound to eIF-2 must exchange with GTP by way of a reaction catalyzed by eIF2B.</text>
</comment>
<accession>A0A084B9P8</accession>
<sequence>MSLENCRFYEKKYPEIDSLVMVNVTQITEVGAYVKLLEYDNIDGMIPLSELSRRRIRSIQKLIRVGRNEVVMVVRVDKEKGYIDLSKRRVTPEDLVKCEERYNKSKVVHSIMSHVAKKTQVPIEDLYESIVWPLTRKYGHALDALRGSIANPGVWDDVTFPSQVIADELKLYISKRLTPQPTKIRADVEITCFGYDGIEAIKTALRTAKAKNTEEMQVEVRVVAAPLYVISTTCLDKSKGITRLEEAIGEVKASVETFAGGRLTVKMAPQAVTEGDDAELKALMDQLAKANEEVSGDDSNSELDDDIPETV</sequence>
<evidence type="ECO:0000313" key="13">
    <source>
        <dbReference type="Proteomes" id="UP000028045"/>
    </source>
</evidence>
<evidence type="ECO:0000256" key="4">
    <source>
        <dbReference type="ARBA" id="ARBA00022490"/>
    </source>
</evidence>
<keyword evidence="4" id="KW-0963">Cytoplasm</keyword>
<dbReference type="InterPro" id="IPR003029">
    <property type="entry name" value="S1_domain"/>
</dbReference>
<dbReference type="Pfam" id="PF07541">
    <property type="entry name" value="EIF_2_alpha"/>
    <property type="match status" value="1"/>
</dbReference>
<evidence type="ECO:0000256" key="10">
    <source>
        <dbReference type="SAM" id="MobiDB-lite"/>
    </source>
</evidence>
<comment type="subcellular location">
    <subcellularLocation>
        <location evidence="1">Cytoplasm</location>
        <location evidence="1">Cytosol</location>
    </subcellularLocation>
</comment>
<evidence type="ECO:0000256" key="9">
    <source>
        <dbReference type="ARBA" id="ARBA00060206"/>
    </source>
</evidence>
<name>A0A084B9P8_STACB</name>
<evidence type="ECO:0000256" key="2">
    <source>
        <dbReference type="ARBA" id="ARBA00007223"/>
    </source>
</evidence>
<protein>
    <recommendedName>
        <fullName evidence="3">Eukaryotic translation initiation factor 2 subunit alpha</fullName>
    </recommendedName>
</protein>
<dbReference type="Gene3D" id="2.40.50.140">
    <property type="entry name" value="Nucleic acid-binding proteins"/>
    <property type="match status" value="1"/>
</dbReference>
<dbReference type="GO" id="GO:0005850">
    <property type="term" value="C:eukaryotic translation initiation factor 2 complex"/>
    <property type="evidence" value="ECO:0007669"/>
    <property type="project" value="TreeGrafter"/>
</dbReference>
<dbReference type="FunFam" id="2.40.50.140:FF:000015">
    <property type="entry name" value="Eukaryotic translation initiation factor 2 subunit alpha"/>
    <property type="match status" value="1"/>
</dbReference>
<dbReference type="InterPro" id="IPR024055">
    <property type="entry name" value="TIF2_asu_C"/>
</dbReference>
<dbReference type="GO" id="GO:0043022">
    <property type="term" value="F:ribosome binding"/>
    <property type="evidence" value="ECO:0007669"/>
    <property type="project" value="TreeGrafter"/>
</dbReference>
<keyword evidence="8" id="KW-0648">Protein biosynthesis</keyword>
<dbReference type="Proteomes" id="UP000028045">
    <property type="component" value="Unassembled WGS sequence"/>
</dbReference>
<evidence type="ECO:0000256" key="7">
    <source>
        <dbReference type="ARBA" id="ARBA00022884"/>
    </source>
</evidence>
<dbReference type="FunFam" id="1.10.150.190:FF:000002">
    <property type="entry name" value="Translation initiation factor 2, alpha subunit"/>
    <property type="match status" value="1"/>
</dbReference>
<dbReference type="FunFam" id="3.30.70.1130:FF:000001">
    <property type="entry name" value="Eukaryotic translation initiation factor 2 subunit 1"/>
    <property type="match status" value="1"/>
</dbReference>
<dbReference type="Gene3D" id="3.30.70.1130">
    <property type="entry name" value="EIF_2_alpha"/>
    <property type="match status" value="1"/>
</dbReference>
<dbReference type="EMBL" id="KL647645">
    <property type="protein sequence ID" value="KEY74277.1"/>
    <property type="molecule type" value="Genomic_DNA"/>
</dbReference>
<keyword evidence="6" id="KW-0597">Phosphoprotein</keyword>
<dbReference type="InterPro" id="IPR012340">
    <property type="entry name" value="NA-bd_OB-fold"/>
</dbReference>
<proteinExistence type="inferred from homology"/>
<reference evidence="12 13" key="1">
    <citation type="journal article" date="2014" name="BMC Genomics">
        <title>Comparative genome sequencing reveals chemotype-specific gene clusters in the toxigenic black mold Stachybotrys.</title>
        <authorList>
            <person name="Semeiks J."/>
            <person name="Borek D."/>
            <person name="Otwinowski Z."/>
            <person name="Grishin N.V."/>
        </authorList>
    </citation>
    <scope>NUCLEOTIDE SEQUENCE [LARGE SCALE GENOMIC DNA]</scope>
    <source>
        <strain evidence="13">CBS 109288 / IBT 7711</strain>
    </source>
</reference>
<keyword evidence="13" id="KW-1185">Reference proteome</keyword>
<dbReference type="InterPro" id="IPR044126">
    <property type="entry name" value="S1_IF2_alpha"/>
</dbReference>
<dbReference type="SMART" id="SM00316">
    <property type="entry name" value="S1"/>
    <property type="match status" value="1"/>
</dbReference>
<dbReference type="SUPFAM" id="SSF50249">
    <property type="entry name" value="Nucleic acid-binding proteins"/>
    <property type="match status" value="1"/>
</dbReference>
<dbReference type="Pfam" id="PF00575">
    <property type="entry name" value="S1"/>
    <property type="match status" value="1"/>
</dbReference>
<evidence type="ECO:0000259" key="11">
    <source>
        <dbReference type="PROSITE" id="PS50126"/>
    </source>
</evidence>
<dbReference type="PANTHER" id="PTHR10602:SF0">
    <property type="entry name" value="EUKARYOTIC TRANSLATION INITIATION FACTOR 2 SUBUNIT 1"/>
    <property type="match status" value="1"/>
</dbReference>
<dbReference type="PROSITE" id="PS50126">
    <property type="entry name" value="S1"/>
    <property type="match status" value="1"/>
</dbReference>
<dbReference type="Gene3D" id="1.10.150.190">
    <property type="entry name" value="Translation initiation factor 2, subunit 1, domain 2"/>
    <property type="match status" value="1"/>
</dbReference>
<dbReference type="GO" id="GO:0003723">
    <property type="term" value="F:RNA binding"/>
    <property type="evidence" value="ECO:0007669"/>
    <property type="project" value="UniProtKB-KW"/>
</dbReference>
<keyword evidence="5" id="KW-0396">Initiation factor</keyword>